<dbReference type="AlphaFoldDB" id="A0A1A9VLD4"/>
<dbReference type="Proteomes" id="UP000078200">
    <property type="component" value="Unassembled WGS sequence"/>
</dbReference>
<dbReference type="EnsemblMetazoa" id="GAUT040616-RA">
    <property type="protein sequence ID" value="GAUT040616-PA"/>
    <property type="gene ID" value="GAUT040616"/>
</dbReference>
<name>A0A1A9VLD4_GLOAU</name>
<sequence length="139" mass="15321">MLPYTQASITLARLQVTGVYVRKIKDISECQLAASKSLMCSEASCFSMSRCLSSSASSSSNFIMASSRSAKVRPKCAATSTRSSSIERIFSLNCKTVSSLVVTSERKRANFLFKSLKHEFTLSAGYYHWPGEVFDMLSN</sequence>
<evidence type="ECO:0000313" key="2">
    <source>
        <dbReference type="Proteomes" id="UP000078200"/>
    </source>
</evidence>
<reference evidence="1" key="1">
    <citation type="submission" date="2020-05" db="UniProtKB">
        <authorList>
            <consortium name="EnsemblMetazoa"/>
        </authorList>
    </citation>
    <scope>IDENTIFICATION</scope>
    <source>
        <strain evidence="1">TTRI</strain>
    </source>
</reference>
<accession>A0A1A9VLD4</accession>
<proteinExistence type="predicted"/>
<keyword evidence="2" id="KW-1185">Reference proteome</keyword>
<dbReference type="VEuPathDB" id="VectorBase:GAUT040616"/>
<organism evidence="1 2">
    <name type="scientific">Glossina austeni</name>
    <name type="common">Savannah tsetse fly</name>
    <dbReference type="NCBI Taxonomy" id="7395"/>
    <lineage>
        <taxon>Eukaryota</taxon>
        <taxon>Metazoa</taxon>
        <taxon>Ecdysozoa</taxon>
        <taxon>Arthropoda</taxon>
        <taxon>Hexapoda</taxon>
        <taxon>Insecta</taxon>
        <taxon>Pterygota</taxon>
        <taxon>Neoptera</taxon>
        <taxon>Endopterygota</taxon>
        <taxon>Diptera</taxon>
        <taxon>Brachycera</taxon>
        <taxon>Muscomorpha</taxon>
        <taxon>Hippoboscoidea</taxon>
        <taxon>Glossinidae</taxon>
        <taxon>Glossina</taxon>
    </lineage>
</organism>
<protein>
    <submittedName>
        <fullName evidence="1">Uncharacterized protein</fullName>
    </submittedName>
</protein>
<evidence type="ECO:0000313" key="1">
    <source>
        <dbReference type="EnsemblMetazoa" id="GAUT040616-PA"/>
    </source>
</evidence>
<dbReference type="STRING" id="7395.A0A1A9VLD4"/>